<keyword evidence="2" id="KW-0479">Metal-binding</keyword>
<feature type="chain" id="PRO_5040894850" evidence="7">
    <location>
        <begin position="20"/>
        <end position="705"/>
    </location>
</feature>
<dbReference type="Gene3D" id="3.10.170.10">
    <property type="match status" value="1"/>
</dbReference>
<evidence type="ECO:0000256" key="5">
    <source>
        <dbReference type="ARBA" id="ARBA00022833"/>
    </source>
</evidence>
<dbReference type="PANTHER" id="PTHR33794:SF1">
    <property type="entry name" value="BACILLOLYSIN"/>
    <property type="match status" value="1"/>
</dbReference>
<protein>
    <submittedName>
        <fullName evidence="11">T9SS type A sorting domain-containing protein</fullName>
    </submittedName>
</protein>
<dbReference type="NCBIfam" id="TIGR04183">
    <property type="entry name" value="Por_Secre_tail"/>
    <property type="match status" value="1"/>
</dbReference>
<keyword evidence="12" id="KW-1185">Reference proteome</keyword>
<evidence type="ECO:0000313" key="11">
    <source>
        <dbReference type="EMBL" id="MCG2419475.1"/>
    </source>
</evidence>
<keyword evidence="6" id="KW-0482">Metalloprotease</keyword>
<dbReference type="RefSeq" id="WP_237603261.1">
    <property type="nucleotide sequence ID" value="NZ_JAIRBA010000020.1"/>
</dbReference>
<evidence type="ECO:0000256" key="2">
    <source>
        <dbReference type="ARBA" id="ARBA00022723"/>
    </source>
</evidence>
<evidence type="ECO:0000256" key="7">
    <source>
        <dbReference type="SAM" id="SignalP"/>
    </source>
</evidence>
<proteinExistence type="predicted"/>
<dbReference type="InterPro" id="IPR011096">
    <property type="entry name" value="FTP_domain"/>
</dbReference>
<name>A0A9X1QW97_9FLAO</name>
<dbReference type="GO" id="GO:0006508">
    <property type="term" value="P:proteolysis"/>
    <property type="evidence" value="ECO:0007669"/>
    <property type="project" value="UniProtKB-KW"/>
</dbReference>
<evidence type="ECO:0000259" key="10">
    <source>
        <dbReference type="Pfam" id="PF18962"/>
    </source>
</evidence>
<evidence type="ECO:0000256" key="3">
    <source>
        <dbReference type="ARBA" id="ARBA00022729"/>
    </source>
</evidence>
<dbReference type="InterPro" id="IPR050728">
    <property type="entry name" value="Zinc_Metalloprotease_M4"/>
</dbReference>
<feature type="signal peptide" evidence="7">
    <location>
        <begin position="1"/>
        <end position="19"/>
    </location>
</feature>
<comment type="caution">
    <text evidence="11">The sequence shown here is derived from an EMBL/GenBank/DDBJ whole genome shotgun (WGS) entry which is preliminary data.</text>
</comment>
<feature type="domain" description="PepSY" evidence="8">
    <location>
        <begin position="103"/>
        <end position="170"/>
    </location>
</feature>
<dbReference type="Pfam" id="PF07504">
    <property type="entry name" value="FTP"/>
    <property type="match status" value="1"/>
</dbReference>
<evidence type="ECO:0000256" key="6">
    <source>
        <dbReference type="ARBA" id="ARBA00023049"/>
    </source>
</evidence>
<feature type="domain" description="Secretion system C-terminal sorting" evidence="10">
    <location>
        <begin position="637"/>
        <end position="698"/>
    </location>
</feature>
<dbReference type="Pfam" id="PF18962">
    <property type="entry name" value="Por_Secre_tail"/>
    <property type="match status" value="1"/>
</dbReference>
<dbReference type="InterPro" id="IPR025711">
    <property type="entry name" value="PepSY"/>
</dbReference>
<gene>
    <name evidence="11" type="ORF">K8089_10615</name>
</gene>
<sequence length="705" mass="76162">MKRLLFTSLILVASQVFFAQSSKESVAQSWMDNNMPINKTNQSFALKNTHNGPSGATFRYQHTVNGVEVFDSSVAVHVSNKNQVTYHASTYNSAVATIATTPAISETDALNAAKAALNIEGYISQKEVKLYVYNKLGGSKLVYRVTTMSEFRMGNWETIVDATTGAVLSTKDIAIYHKKNGGHNAHTPTSTTTLATGTAMVFDPDPLTKTGNVYGGNYQDNGDATNPDLDAARTAVTLLDIQFDGTNYRLKGPYTEIAELGSPSTGLFLQPTSDFSFTRDQQGFEAANCYHHIDKSFRYINDDLGIPLVSIYNGGVVRYDPHGANGADNSFYSAGSLQFGEGGIDDAEDMDVVLHELGHGLHDFATNGNLSQVNGLSEGTGDYWANSYKRSTGFWDITDPQYFWVFGWDGHNPFWGGRVTNYGAMYPGGLTGSIHTDGQIWASVLLEIWEIIGREKMDAAVWEGLAMTNSNTNQQNAAIAVRQAAIDMNYSCAEIDAFTDRFTARGYVLPNYVCDPTACDISEIETSNLSPCNDNGTPTDGSDDFFTADVTVTFVNPPATGTLDLTGDGTASVATAGLTTSHTFVGVVFAADGSAIELTAAFSDSADCNLENTNAGTAPTPCVTAGVNDNEFFGVSLYPNPADQTISLSNLTQQYTVAIYNMLGQKVKEQGVDATNNSINIQDLSFGVYVLKFNDYNKVLRFVVK</sequence>
<dbReference type="InterPro" id="IPR026444">
    <property type="entry name" value="Secre_tail"/>
</dbReference>
<dbReference type="EMBL" id="JAIRBA010000020">
    <property type="protein sequence ID" value="MCG2419475.1"/>
    <property type="molecule type" value="Genomic_DNA"/>
</dbReference>
<evidence type="ECO:0000259" key="8">
    <source>
        <dbReference type="Pfam" id="PF03413"/>
    </source>
</evidence>
<keyword evidence="1" id="KW-0645">Protease</keyword>
<organism evidence="11 12">
    <name type="scientific">Aequorivita vitellina</name>
    <dbReference type="NCBI Taxonomy" id="2874475"/>
    <lineage>
        <taxon>Bacteria</taxon>
        <taxon>Pseudomonadati</taxon>
        <taxon>Bacteroidota</taxon>
        <taxon>Flavobacteriia</taxon>
        <taxon>Flavobacteriales</taxon>
        <taxon>Flavobacteriaceae</taxon>
        <taxon>Aequorivita</taxon>
    </lineage>
</organism>
<keyword evidence="3 7" id="KW-0732">Signal</keyword>
<feature type="domain" description="FTP" evidence="9">
    <location>
        <begin position="43"/>
        <end position="85"/>
    </location>
</feature>
<dbReference type="AlphaFoldDB" id="A0A9X1QW97"/>
<dbReference type="SUPFAM" id="SSF55486">
    <property type="entry name" value="Metalloproteases ('zincins'), catalytic domain"/>
    <property type="match status" value="1"/>
</dbReference>
<evidence type="ECO:0000256" key="1">
    <source>
        <dbReference type="ARBA" id="ARBA00022670"/>
    </source>
</evidence>
<dbReference type="PANTHER" id="PTHR33794">
    <property type="entry name" value="BACILLOLYSIN"/>
    <property type="match status" value="1"/>
</dbReference>
<accession>A0A9X1QW97</accession>
<dbReference type="GO" id="GO:0008237">
    <property type="term" value="F:metallopeptidase activity"/>
    <property type="evidence" value="ECO:0007669"/>
    <property type="project" value="UniProtKB-KW"/>
</dbReference>
<keyword evidence="4" id="KW-0378">Hydrolase</keyword>
<dbReference type="Proteomes" id="UP001139461">
    <property type="component" value="Unassembled WGS sequence"/>
</dbReference>
<keyword evidence="5" id="KW-0862">Zinc</keyword>
<reference evidence="11" key="1">
    <citation type="submission" date="2021-09" db="EMBL/GenBank/DDBJ databases">
        <title>Genome of Aequorivita sp. strain F47161.</title>
        <authorList>
            <person name="Wang Y."/>
        </authorList>
    </citation>
    <scope>NUCLEOTIDE SEQUENCE</scope>
    <source>
        <strain evidence="11">F47161</strain>
    </source>
</reference>
<dbReference type="Pfam" id="PF03413">
    <property type="entry name" value="PepSY"/>
    <property type="match status" value="1"/>
</dbReference>
<evidence type="ECO:0000313" key="12">
    <source>
        <dbReference type="Proteomes" id="UP001139461"/>
    </source>
</evidence>
<dbReference type="GO" id="GO:0046872">
    <property type="term" value="F:metal ion binding"/>
    <property type="evidence" value="ECO:0007669"/>
    <property type="project" value="UniProtKB-KW"/>
</dbReference>
<evidence type="ECO:0000259" key="9">
    <source>
        <dbReference type="Pfam" id="PF07504"/>
    </source>
</evidence>
<evidence type="ECO:0000256" key="4">
    <source>
        <dbReference type="ARBA" id="ARBA00022801"/>
    </source>
</evidence>